<feature type="compositionally biased region" description="Low complexity" evidence="1">
    <location>
        <begin position="1263"/>
        <end position="1275"/>
    </location>
</feature>
<feature type="region of interest" description="Disordered" evidence="1">
    <location>
        <begin position="510"/>
        <end position="549"/>
    </location>
</feature>
<dbReference type="InterPro" id="IPR013083">
    <property type="entry name" value="Znf_RING/FYVE/PHD"/>
</dbReference>
<feature type="compositionally biased region" description="Low complexity" evidence="1">
    <location>
        <begin position="2264"/>
        <end position="2275"/>
    </location>
</feature>
<feature type="domain" description="RabBD" evidence="2">
    <location>
        <begin position="207"/>
        <end position="298"/>
    </location>
</feature>
<feature type="compositionally biased region" description="Low complexity" evidence="1">
    <location>
        <begin position="1864"/>
        <end position="1879"/>
    </location>
</feature>
<dbReference type="InterPro" id="IPR010911">
    <property type="entry name" value="Rab_BD"/>
</dbReference>
<evidence type="ECO:0000259" key="2">
    <source>
        <dbReference type="PROSITE" id="PS50916"/>
    </source>
</evidence>
<feature type="region of interest" description="Disordered" evidence="1">
    <location>
        <begin position="456"/>
        <end position="478"/>
    </location>
</feature>
<name>A0ABP0F7Q0_CLALP</name>
<feature type="region of interest" description="Disordered" evidence="1">
    <location>
        <begin position="78"/>
        <end position="100"/>
    </location>
</feature>
<dbReference type="EMBL" id="CAWYQH010000024">
    <property type="protein sequence ID" value="CAK8675730.1"/>
    <property type="molecule type" value="Genomic_DNA"/>
</dbReference>
<protein>
    <recommendedName>
        <fullName evidence="2">RabBD domain-containing protein</fullName>
    </recommendedName>
</protein>
<organism evidence="3 4">
    <name type="scientific">Clavelina lepadiformis</name>
    <name type="common">Light-bulb sea squirt</name>
    <name type="synonym">Ascidia lepadiformis</name>
    <dbReference type="NCBI Taxonomy" id="159417"/>
    <lineage>
        <taxon>Eukaryota</taxon>
        <taxon>Metazoa</taxon>
        <taxon>Chordata</taxon>
        <taxon>Tunicata</taxon>
        <taxon>Ascidiacea</taxon>
        <taxon>Aplousobranchia</taxon>
        <taxon>Clavelinidae</taxon>
        <taxon>Clavelina</taxon>
    </lineage>
</organism>
<feature type="compositionally biased region" description="Polar residues" evidence="1">
    <location>
        <begin position="1880"/>
        <end position="1900"/>
    </location>
</feature>
<feature type="region of interest" description="Disordered" evidence="1">
    <location>
        <begin position="2037"/>
        <end position="2060"/>
    </location>
</feature>
<feature type="compositionally biased region" description="Basic and acidic residues" evidence="1">
    <location>
        <begin position="510"/>
        <end position="538"/>
    </location>
</feature>
<dbReference type="Proteomes" id="UP001642483">
    <property type="component" value="Unassembled WGS sequence"/>
</dbReference>
<feature type="region of interest" description="Disordered" evidence="1">
    <location>
        <begin position="1471"/>
        <end position="1510"/>
    </location>
</feature>
<feature type="compositionally biased region" description="Polar residues" evidence="1">
    <location>
        <begin position="1486"/>
        <end position="1501"/>
    </location>
</feature>
<dbReference type="Gene3D" id="3.30.40.10">
    <property type="entry name" value="Zinc/RING finger domain, C3HC4 (zinc finger)"/>
    <property type="match status" value="2"/>
</dbReference>
<feature type="compositionally biased region" description="Polar residues" evidence="1">
    <location>
        <begin position="2051"/>
        <end position="2060"/>
    </location>
</feature>
<evidence type="ECO:0000256" key="1">
    <source>
        <dbReference type="SAM" id="MobiDB-lite"/>
    </source>
</evidence>
<gene>
    <name evidence="3" type="ORF">CVLEPA_LOCUS5272</name>
</gene>
<evidence type="ECO:0000313" key="4">
    <source>
        <dbReference type="Proteomes" id="UP001642483"/>
    </source>
</evidence>
<feature type="region of interest" description="Disordered" evidence="1">
    <location>
        <begin position="1827"/>
        <end position="1912"/>
    </location>
</feature>
<dbReference type="PROSITE" id="PS50916">
    <property type="entry name" value="RABBD"/>
    <property type="match status" value="1"/>
</dbReference>
<sequence>MGNEDSKQNCHAESQQTPDIQFEEIHFTCRNVKSSAAQKVEGQMIVSPPLKWDKDKMENFQLLHPEHFEDLTIKHVKSKVEMSQRSPRKKANDKKRDLNNFCHVTPTSHHKVLASPSPITTTDVDQQTSPFLTCGFVTNFSSQASDVKNTKNGLSSTAAITQANNSEITANVKAKGTFADSTVEQEPKLQQRKEIFPAPPEFNELLGLDLSHLTSEERAAILQVAARAKEVEQTEAQKVKNIQKQVQSFSANNVAAGSDQARCSDNRSKISEIASHNLLNTDKKGSIQRPTGPNLSKVELKMKKSLDKDEIRNLTKQATKHKSNSSENTKSIHKDLKCSLCSTLLSKSKNNSRQRNNARRNLKTETQVLPEALICASCSSITCKGCSSSSVLANKGEILCKLCMKHRELAARSNVWLKHSTKSNLQRSASFDLANTASSGSKPECRGNKLTRSFFRRRSYSAGPTKSKPDNSRSPSGFCRRRMSVSEALIRQLSLDKTVQNELRKMAEKEEKRVRESAEKDKVECKKSLEDQDGKTEDTIANEATSASPDKRSIKLCGLSKPFQLSSHNEPQAQNQAIHETKTSIFRSPAPYLSELKQTFAQKDVLSTSKKLTNSSASPSGLKEMEPLCIQPTASSSVENYTADDEKPLTSSKVTIDGARQKFDKTAFSKRSTSSSKKEEKFVTPRDQSIKPLLSTVSSVVLPGANIANTYPDCKEDDWRIPESLSSITPVNQYQEMHLDKKPELKSSKERHCLPPVEEEKVESAPSIVSSCGESADLAEWSVDELDDGDTFFLVTSSRTERHSSFPPGITTPGTLRSAYSQKDVPPLATTTSPITLFHKVSDGCSVIDDEKDTEGDFDAIFANFEEEEKKYYNKGLKRTSPFCDLYAVAESSSNGHSDEENKFIHADAEKINNTNESIKKDEAAPAEGATFSNHLHGELNPSAANTTEINTPKTATYKNLNEEAKTMLPGESFFKTTNCDIDFSDNETSDIDHGKSTARKLEGLFFPKTVDSVKKIEDHDTHKKMKPVPAKRLSKSTTIPPTIKITGVNETTRLVEKKFSSESFSSTAKPPEITKSINNKAALAILTSPVEESLSVKNKATQIEENMAHKPLTFQRSQYVDRSLSKPSSSGPSTNTKLPVFSVVSSSDNTSFVKVPQDTRENKWKEDFFSDEAKGQVYTVFSASSFSNDSESDTTTSDLDEEERSILEDATSLVPIYPEEMEEYGNDVTDKNSTISTKSIFFRRTTSTDNFEELLKKTSDTPRPQRFRSSSSQFIEKRNSTLNLGSQKEKDKKSCVRSLSLSPPKEGNESANSRRKSDPFLAEFNKIDRDLAQTENASSEGNNHPNAKKDTQISLTAATLDRSLSTSTSICGMSSSLPLRNLSRCVSCGALSNNDDTQHRVNVVINTTEPAAVKVTPPSTLDYSTQSAVKSVNSSTQVSPKQETAQSVASFDLCQLTALIQALKETSEVLLPDRKSTPEREKKSQPSLQSDNEEQQVTSRTVREPHSGYDWLTNHLPQITDASTETSLTGEAVILPQDKVIRCRRYTSHHATSSPVRKQNKVDVAVGTETEDMFPRSSIVSQVTYDSRSHVGNREIEFYPHVYRGFEHTNRSSSYPVSFSQPHILPPLYGYTIQDYPTHFKAAKEDVYAQGNLWPEHRFASVPSRYRWTENQTSSHYPRHQQNLHVGSSNYYDTYGPLHREFHPDCPEQYHVKQSYRPEYKRTINPEMNVRYHSYDQTACDDALNYTNGDIQPVGIDNQVTHDQIQELETLRQSGQGGLIQHSNDNFNLKRSVSVPTVSKTDIETKKMLSGNNVDRPMEAMEEAQLDDCPDSTFGYSHSVKRHHPATGSSQVETSHQTVGDRTQSFTGSSTGISSSNGANVLSSNNPPTGKNSGPTIQHDSNKYESCRSNSYASHLQHSSVQGSLAVVQNDMSGSASNDGLQYDRYSSQRYLPQPPDKDMFEWRYNSNKRYPSLSSTFSTLARSTFSGSSLQQTMEHLNHEERELDLKLRYLELGRLGKTSSLSCLAGKSATYSETSSGQIKHDSGRDASGSSRYYSTSAKGNVENKDLKTEICDKRNMLSHGTTRNTTTDICSNVNSGAQSIKGNFVIADPAERNWSKAKQSAVKDSDKIEHTFLDDDLGTTQVYERPPRKIRMNLQKECEDHLDDVFNQHQHSHQYNLKENRKKDSLCQGCGDSGHFHRRSHFEGHSASHVPANDMHHRNPKCSIYNNHKNHHNRQLSQNRAPSHQPRHGPANVTNKNRKNNSSYSSSSSKSKNNHASLHHVKSHCVNYLLQNPEDFCSPWNNMINDIAFYSYKDHGKKSYFKAKDPYLDEYSDKEVWSYQRHAYRESEDSIIAELYHEIQTNNEREKKLREGKRRTTKRCFNAKKEDNEKNEYIRTKPSSEAIQSFKELLDSEQFKVDPEDIIKNKHYNRRNVDLQECLPVPDDSDCDEEDVRVVVSDTEVYSLRREVSDWFDKPSAEIHEDV</sequence>
<proteinExistence type="predicted"/>
<keyword evidence="4" id="KW-1185">Reference proteome</keyword>
<reference evidence="3 4" key="1">
    <citation type="submission" date="2024-02" db="EMBL/GenBank/DDBJ databases">
        <authorList>
            <person name="Daric V."/>
            <person name="Darras S."/>
        </authorList>
    </citation>
    <scope>NUCLEOTIDE SEQUENCE [LARGE SCALE GENOMIC DNA]</scope>
</reference>
<feature type="region of interest" description="Disordered" evidence="1">
    <location>
        <begin position="1256"/>
        <end position="1320"/>
    </location>
</feature>
<evidence type="ECO:0000313" key="3">
    <source>
        <dbReference type="EMBL" id="CAK8675730.1"/>
    </source>
</evidence>
<comment type="caution">
    <text evidence="3">The sequence shown here is derived from an EMBL/GenBank/DDBJ whole genome shotgun (WGS) entry which is preliminary data.</text>
</comment>
<feature type="compositionally biased region" description="Polar residues" evidence="1">
    <location>
        <begin position="1848"/>
        <end position="1863"/>
    </location>
</feature>
<feature type="compositionally biased region" description="Basic and acidic residues" evidence="1">
    <location>
        <begin position="1471"/>
        <end position="1485"/>
    </location>
</feature>
<accession>A0ABP0F7Q0</accession>
<feature type="region of interest" description="Disordered" evidence="1">
    <location>
        <begin position="2210"/>
        <end position="2282"/>
    </location>
</feature>